<keyword evidence="2" id="KW-1185">Reference proteome</keyword>
<evidence type="ECO:0000313" key="2">
    <source>
        <dbReference type="Proteomes" id="UP000222072"/>
    </source>
</evidence>
<dbReference type="EMBL" id="KU356690">
    <property type="protein sequence ID" value="AMD43418.1"/>
    <property type="molecule type" value="Genomic_DNA"/>
</dbReference>
<protein>
    <recommendedName>
        <fullName evidence="3">Terminase large subunit gp17-like C-terminal domain-containing protein</fullName>
    </recommendedName>
</protein>
<proteinExistence type="predicted"/>
<reference evidence="1 2" key="1">
    <citation type="journal article" date="2017" name="BMC Genomics">
        <title>Three novel Pseudomonas phages isolated from composting provide insights into the evolution and diversity of tailed phages.</title>
        <authorList>
            <person name="Amgarten D."/>
            <person name="Martins L.F."/>
            <person name="Lombardi K.C."/>
            <person name="Antunes L.P."/>
            <person name="de Souza A.P.S."/>
            <person name="Nicastro G.G."/>
            <person name="Kitajima E.W."/>
            <person name="Quaggio R.B."/>
            <person name="Upton C."/>
            <person name="Setubal J.C."/>
            <person name="da Silva A.M."/>
        </authorList>
    </citation>
    <scope>NUCLEOTIDE SEQUENCE [LARGE SCALE GENOMIC DNA]</scope>
</reference>
<accession>A0A1L2C937</accession>
<name>A0A1L2C937_9CAUD</name>
<dbReference type="Gene3D" id="3.30.420.240">
    <property type="match status" value="1"/>
</dbReference>
<evidence type="ECO:0008006" key="3">
    <source>
        <dbReference type="Google" id="ProtNLM"/>
    </source>
</evidence>
<sequence length="535" mass="61248">MVSMKELTEKRAKTLDELLDEVSYEYLNSGKYVPSEFSLKFMNFIKLVNGKDGESHKTPPVHLAMLDKLSTPDQYIVNLLFRGAAKTTVFMEYLTLYLAVFGELPHMGTIWGFIYVSDSIDNGVKNARQNIEFRYNHSEFLQEWIPEAKFTDKYLEFTNKAGKKLGVKLYGAATGIRGSKIFGKRPVLAILDDLIGDADAVSKATMEAIEDTVYKGVMQALDPVNRKVVFNGTPFNKEDVIVKAVESGAWTVNVYPVAEKFPCERKDFRGAWEDRFSYDALMTQYEFYKNQNKINDFYQELMLRITNEEDRLVLDSDIQWYDSKTFMENRGHFNFYITTDFATSAKQHADYSVISVWAINNNGDWFWVDGMASRVTMDVTINRLFDFVSEYRPLGVGIEVNGQQGGFISWIQQEMLRKNIWFTLTSNNNGNNPGIRRTADKLTNFSYVLPLFKNKKIYFPVDKKDHEALQVGMEQLRLAMRTGFKGKDDFLDTISMLPHLDAVKPGAVIPTSRDSSGIWSLPTYNETSSLSSYIV</sequence>
<evidence type="ECO:0000313" key="1">
    <source>
        <dbReference type="EMBL" id="AMD43418.1"/>
    </source>
</evidence>
<organism evidence="1 2">
    <name type="scientific">Pseudomonas phage ZC03</name>
    <dbReference type="NCBI Taxonomy" id="1622115"/>
    <lineage>
        <taxon>Viruses</taxon>
        <taxon>Duplodnaviria</taxon>
        <taxon>Heunggongvirae</taxon>
        <taxon>Uroviricota</taxon>
        <taxon>Caudoviricetes</taxon>
        <taxon>Schitoviridae</taxon>
        <taxon>Zicotriavirus</taxon>
        <taxon>Zicotriavirus ZC03</taxon>
    </lineage>
</organism>
<dbReference type="Proteomes" id="UP000222072">
    <property type="component" value="Segment"/>
</dbReference>
<gene>
    <name evidence="1" type="ORF">ZC03_031</name>
</gene>